<dbReference type="PANTHER" id="PTHR39339:SF1">
    <property type="entry name" value="CHAD DOMAIN-CONTAINING PROTEIN"/>
    <property type="match status" value="1"/>
</dbReference>
<dbReference type="KEGG" id="cfus:CYFUS_001131"/>
<evidence type="ECO:0000313" key="3">
    <source>
        <dbReference type="Proteomes" id="UP000217257"/>
    </source>
</evidence>
<dbReference type="SMART" id="SM00880">
    <property type="entry name" value="CHAD"/>
    <property type="match status" value="1"/>
</dbReference>
<dbReference type="AlphaFoldDB" id="A0A250IWX8"/>
<name>A0A250IWX8_9BACT</name>
<dbReference type="PANTHER" id="PTHR39339">
    <property type="entry name" value="SLR1444 PROTEIN"/>
    <property type="match status" value="1"/>
</dbReference>
<dbReference type="Gene3D" id="1.40.20.10">
    <property type="entry name" value="CHAD domain"/>
    <property type="match status" value="1"/>
</dbReference>
<dbReference type="InterPro" id="IPR038186">
    <property type="entry name" value="CHAD_dom_sf"/>
</dbReference>
<protein>
    <submittedName>
        <fullName evidence="2">Haloacid dehalogenase</fullName>
    </submittedName>
</protein>
<accession>A0A250IWX8</accession>
<sequence>MSPASPSQGLDRESRRTKAARYLLTSRLDDARRAEAALTRKLTPKRVHDLRVATRRLRAVLEAFRDLADLKAREREVKRLQDALGEVRDLHVQGAWLEEVAQKSESSRRAGFQAMHARLMSPLPDKERRLRRALSRWADRTVPALERETRRLKGPGKYGGQRVRQELSHRLRQLEALMENRAKDLTPAMAHALRKDVKKLRYEAELFVPALGREVKPLLKALKPLQESLGELHDSDVRLHLLQHFALHGAAAQRAAARTLLRGARAERAQHAARAGRQLGDWHDEKRTHALCALLE</sequence>
<evidence type="ECO:0000313" key="2">
    <source>
        <dbReference type="EMBL" id="ATB35717.1"/>
    </source>
</evidence>
<dbReference type="RefSeq" id="WP_095984301.1">
    <property type="nucleotide sequence ID" value="NZ_CP022098.1"/>
</dbReference>
<feature type="domain" description="CHAD" evidence="1">
    <location>
        <begin position="13"/>
        <end position="287"/>
    </location>
</feature>
<reference evidence="2 3" key="1">
    <citation type="submission" date="2017-06" db="EMBL/GenBank/DDBJ databases">
        <title>Sequencing and comparative analysis of myxobacterial genomes.</title>
        <authorList>
            <person name="Rupp O."/>
            <person name="Goesmann A."/>
            <person name="Sogaard-Andersen L."/>
        </authorList>
    </citation>
    <scope>NUCLEOTIDE SEQUENCE [LARGE SCALE GENOMIC DNA]</scope>
    <source>
        <strain evidence="2 3">DSM 52655</strain>
    </source>
</reference>
<evidence type="ECO:0000259" key="1">
    <source>
        <dbReference type="PROSITE" id="PS51708"/>
    </source>
</evidence>
<dbReference type="Pfam" id="PF05235">
    <property type="entry name" value="CHAD"/>
    <property type="match status" value="1"/>
</dbReference>
<dbReference type="Proteomes" id="UP000217257">
    <property type="component" value="Chromosome"/>
</dbReference>
<dbReference type="InterPro" id="IPR007899">
    <property type="entry name" value="CHAD_dom"/>
</dbReference>
<proteinExistence type="predicted"/>
<organism evidence="2 3">
    <name type="scientific">Cystobacter fuscus</name>
    <dbReference type="NCBI Taxonomy" id="43"/>
    <lineage>
        <taxon>Bacteria</taxon>
        <taxon>Pseudomonadati</taxon>
        <taxon>Myxococcota</taxon>
        <taxon>Myxococcia</taxon>
        <taxon>Myxococcales</taxon>
        <taxon>Cystobacterineae</taxon>
        <taxon>Archangiaceae</taxon>
        <taxon>Cystobacter</taxon>
    </lineage>
</organism>
<gene>
    <name evidence="2" type="ORF">CYFUS_001131</name>
</gene>
<dbReference type="PROSITE" id="PS51708">
    <property type="entry name" value="CHAD"/>
    <property type="match status" value="1"/>
</dbReference>
<dbReference type="EMBL" id="CP022098">
    <property type="protein sequence ID" value="ATB35717.1"/>
    <property type="molecule type" value="Genomic_DNA"/>
</dbReference>